<accession>A0ABN9SFN1</accession>
<dbReference type="Proteomes" id="UP001189429">
    <property type="component" value="Unassembled WGS sequence"/>
</dbReference>
<name>A0ABN9SFN1_9DINO</name>
<comment type="caution">
    <text evidence="2">The sequence shown here is derived from an EMBL/GenBank/DDBJ whole genome shotgun (WGS) entry which is preliminary data.</text>
</comment>
<evidence type="ECO:0000313" key="2">
    <source>
        <dbReference type="EMBL" id="CAK0830141.1"/>
    </source>
</evidence>
<evidence type="ECO:0000256" key="1">
    <source>
        <dbReference type="SAM" id="MobiDB-lite"/>
    </source>
</evidence>
<proteinExistence type="predicted"/>
<keyword evidence="3" id="KW-1185">Reference proteome</keyword>
<feature type="region of interest" description="Disordered" evidence="1">
    <location>
        <begin position="139"/>
        <end position="160"/>
    </location>
</feature>
<dbReference type="EMBL" id="CAUYUJ010010735">
    <property type="protein sequence ID" value="CAK0830141.1"/>
    <property type="molecule type" value="Genomic_DNA"/>
</dbReference>
<reference evidence="2" key="1">
    <citation type="submission" date="2023-10" db="EMBL/GenBank/DDBJ databases">
        <authorList>
            <person name="Chen Y."/>
            <person name="Shah S."/>
            <person name="Dougan E. K."/>
            <person name="Thang M."/>
            <person name="Chan C."/>
        </authorList>
    </citation>
    <scope>NUCLEOTIDE SEQUENCE [LARGE SCALE GENOMIC DNA]</scope>
</reference>
<feature type="region of interest" description="Disordered" evidence="1">
    <location>
        <begin position="220"/>
        <end position="241"/>
    </location>
</feature>
<organism evidence="2 3">
    <name type="scientific">Prorocentrum cordatum</name>
    <dbReference type="NCBI Taxonomy" id="2364126"/>
    <lineage>
        <taxon>Eukaryota</taxon>
        <taxon>Sar</taxon>
        <taxon>Alveolata</taxon>
        <taxon>Dinophyceae</taxon>
        <taxon>Prorocentrales</taxon>
        <taxon>Prorocentraceae</taxon>
        <taxon>Prorocentrum</taxon>
    </lineage>
</organism>
<feature type="compositionally biased region" description="Basic residues" evidence="1">
    <location>
        <begin position="143"/>
        <end position="155"/>
    </location>
</feature>
<evidence type="ECO:0000313" key="3">
    <source>
        <dbReference type="Proteomes" id="UP001189429"/>
    </source>
</evidence>
<protein>
    <submittedName>
        <fullName evidence="2">Uncharacterized protein</fullName>
    </submittedName>
</protein>
<sequence>MDDSATPHAAVRAWSSTAGSQIQDVLFELNNKVAQEAADQQAITERMIDDKFAAMRQEMWERLDEVINQTDVQRRDFVEQLAALTQATKGLVADARRAEMDALRQDVAGQTPPAEPAPQPAPVLDEALAELRARLEEVERSHGGGHHHHHHHHRSTSSVSNDIGVTTAHEKETVDMSVEQVKQSLRLSGAEMDMDGNEATFEADGGDWDENREQSQWTGPAILRLPPPAPPRADGRGVRFRRAPRGLGGAMLCGVEYRESRS</sequence>
<gene>
    <name evidence="2" type="ORF">PCOR1329_LOCUS28852</name>
</gene>